<dbReference type="InterPro" id="IPR055343">
    <property type="entry name" value="CREG_beta-barrel"/>
</dbReference>
<protein>
    <submittedName>
        <fullName evidence="2">G1558 protein</fullName>
    </submittedName>
</protein>
<feature type="domain" description="CREG-like beta-barrel" evidence="1">
    <location>
        <begin position="92"/>
        <end position="237"/>
    </location>
</feature>
<dbReference type="Proteomes" id="UP001497392">
    <property type="component" value="Unassembled WGS sequence"/>
</dbReference>
<dbReference type="InterPro" id="IPR012349">
    <property type="entry name" value="Split_barrel_FMN-bd"/>
</dbReference>
<evidence type="ECO:0000313" key="3">
    <source>
        <dbReference type="Proteomes" id="UP001497392"/>
    </source>
</evidence>
<dbReference type="InterPro" id="IPR037119">
    <property type="entry name" value="Haem_oxidase_HugZ-like_sf"/>
</dbReference>
<name>A0ABP1FQ52_9CHLO</name>
<keyword evidence="3" id="KW-1185">Reference proteome</keyword>
<comment type="caution">
    <text evidence="2">The sequence shown here is derived from an EMBL/GenBank/DDBJ whole genome shotgun (WGS) entry which is preliminary data.</text>
</comment>
<evidence type="ECO:0000259" key="1">
    <source>
        <dbReference type="Pfam" id="PF13883"/>
    </source>
</evidence>
<dbReference type="PANTHER" id="PTHR13343">
    <property type="entry name" value="CREG1 PROTEIN"/>
    <property type="match status" value="1"/>
</dbReference>
<dbReference type="Gene3D" id="2.30.110.10">
    <property type="entry name" value="Electron Transport, Fmn-binding Protein, Chain A"/>
    <property type="match status" value="1"/>
</dbReference>
<sequence length="332" mass="37226">MKEIRTALRPDTLGLFGRHSAAKQSKRVCRPACVARSKAKDAGRDSVVLPTHRELVKPPRTTGLQHGQGTLTGGVKNATLRYDLPPPPLAVRNLVEQAQFAHLCTVMSNMHHRRAGYPFGTLVDFAVDEAGYPIFCLSPLAIHTRNIMEDPRCSLVVQMPGWTGLANARVTIFGDVYQLPQRLQETAREIFLQKQASEKKNRWVSGNYMFFRMERLSDIYFVGGFGTVQWVDVGEYVAATPDQIVRSQPHQALQVLNEKHSEGLRQALSRPKSIVDDAAFISIDRQGADVRVRRSNDYAVERMTFSTHVNTLEEALLAVEQLLQNHLQSAQL</sequence>
<dbReference type="Gene3D" id="3.20.180.10">
    <property type="entry name" value="PNP-oxidase-like"/>
    <property type="match status" value="1"/>
</dbReference>
<proteinExistence type="predicted"/>
<accession>A0ABP1FQ52</accession>
<reference evidence="2 3" key="1">
    <citation type="submission" date="2024-06" db="EMBL/GenBank/DDBJ databases">
        <authorList>
            <person name="Kraege A."/>
            <person name="Thomma B."/>
        </authorList>
    </citation>
    <scope>NUCLEOTIDE SEQUENCE [LARGE SCALE GENOMIC DNA]</scope>
</reference>
<organism evidence="2 3">
    <name type="scientific">Coccomyxa viridis</name>
    <dbReference type="NCBI Taxonomy" id="1274662"/>
    <lineage>
        <taxon>Eukaryota</taxon>
        <taxon>Viridiplantae</taxon>
        <taxon>Chlorophyta</taxon>
        <taxon>core chlorophytes</taxon>
        <taxon>Trebouxiophyceae</taxon>
        <taxon>Trebouxiophyceae incertae sedis</taxon>
        <taxon>Coccomyxaceae</taxon>
        <taxon>Coccomyxa</taxon>
    </lineage>
</organism>
<evidence type="ECO:0000313" key="2">
    <source>
        <dbReference type="EMBL" id="CAL5219672.1"/>
    </source>
</evidence>
<dbReference type="EMBL" id="CAXHTA020000002">
    <property type="protein sequence ID" value="CAL5219672.1"/>
    <property type="molecule type" value="Genomic_DNA"/>
</dbReference>
<dbReference type="PANTHER" id="PTHR13343:SF29">
    <property type="entry name" value="PYRIDOXAMINE 5'-PHOSPHATE OXIDASE FAMILY PROTEIN"/>
    <property type="match status" value="1"/>
</dbReference>
<gene>
    <name evidence="2" type="primary">g1558</name>
    <name evidence="2" type="ORF">VP750_LOCUS1331</name>
</gene>
<dbReference type="SUPFAM" id="SSF50475">
    <property type="entry name" value="FMN-binding split barrel"/>
    <property type="match status" value="1"/>
</dbReference>
<dbReference type="Pfam" id="PF13883">
    <property type="entry name" value="CREG_beta-barrel"/>
    <property type="match status" value="1"/>
</dbReference>